<organism evidence="2 3">
    <name type="scientific">Marinithermus hydrothermalis (strain DSM 14884 / JCM 11576 / T1)</name>
    <dbReference type="NCBI Taxonomy" id="869210"/>
    <lineage>
        <taxon>Bacteria</taxon>
        <taxon>Thermotogati</taxon>
        <taxon>Deinococcota</taxon>
        <taxon>Deinococci</taxon>
        <taxon>Thermales</taxon>
        <taxon>Thermaceae</taxon>
        <taxon>Marinithermus</taxon>
    </lineage>
</organism>
<comment type="similarity">
    <text evidence="1">Belongs to the RutC family.</text>
</comment>
<dbReference type="SUPFAM" id="SSF55298">
    <property type="entry name" value="YjgF-like"/>
    <property type="match status" value="1"/>
</dbReference>
<dbReference type="EMBL" id="CP002630">
    <property type="protein sequence ID" value="AEB11077.1"/>
    <property type="molecule type" value="Genomic_DNA"/>
</dbReference>
<dbReference type="GO" id="GO:0005829">
    <property type="term" value="C:cytosol"/>
    <property type="evidence" value="ECO:0007669"/>
    <property type="project" value="TreeGrafter"/>
</dbReference>
<dbReference type="NCBIfam" id="TIGR00004">
    <property type="entry name" value="Rid family detoxifying hydrolase"/>
    <property type="match status" value="1"/>
</dbReference>
<protein>
    <submittedName>
        <fullName evidence="2">Endoribonuclease L-PSP</fullName>
    </submittedName>
</protein>
<dbReference type="Gene3D" id="3.30.1330.40">
    <property type="entry name" value="RutC-like"/>
    <property type="match status" value="1"/>
</dbReference>
<gene>
    <name evidence="2" type="ordered locus">Marky_0322</name>
</gene>
<dbReference type="InterPro" id="IPR006056">
    <property type="entry name" value="RidA"/>
</dbReference>
<sequence>MNRVQTDRAPQAIGPYSQGIQAGPFVFVSGQIPFTPSGERVSGGIEAQTRQVLENLKAVLEAAGSGLDRVVKVTAYLADMNDFEAFNRVYGEFFQEPYPARAVVEVARLPRDVRVEVECIALKGA</sequence>
<proteinExistence type="inferred from homology"/>
<dbReference type="HOGENOM" id="CLU_100715_7_3_0"/>
<dbReference type="CDD" id="cd00448">
    <property type="entry name" value="YjgF_YER057c_UK114_family"/>
    <property type="match status" value="1"/>
</dbReference>
<dbReference type="eggNOG" id="COG0251">
    <property type="taxonomic scope" value="Bacteria"/>
</dbReference>
<evidence type="ECO:0000313" key="2">
    <source>
        <dbReference type="EMBL" id="AEB11077.1"/>
    </source>
</evidence>
<dbReference type="InterPro" id="IPR006175">
    <property type="entry name" value="YjgF/YER057c/UK114"/>
</dbReference>
<dbReference type="Proteomes" id="UP000007030">
    <property type="component" value="Chromosome"/>
</dbReference>
<dbReference type="OrthoDB" id="9803101at2"/>
<accession>F2NPX6</accession>
<dbReference type="PANTHER" id="PTHR11803">
    <property type="entry name" value="2-IMINOBUTANOATE/2-IMINOPROPANOATE DEAMINASE RIDA"/>
    <property type="match status" value="1"/>
</dbReference>
<keyword evidence="3" id="KW-1185">Reference proteome</keyword>
<dbReference type="KEGG" id="mhd:Marky_0322"/>
<evidence type="ECO:0000256" key="1">
    <source>
        <dbReference type="ARBA" id="ARBA00010552"/>
    </source>
</evidence>
<evidence type="ECO:0000313" key="3">
    <source>
        <dbReference type="Proteomes" id="UP000007030"/>
    </source>
</evidence>
<dbReference type="FunFam" id="3.30.1330.40:FF:000001">
    <property type="entry name" value="L-PSP family endoribonuclease"/>
    <property type="match status" value="1"/>
</dbReference>
<dbReference type="InterPro" id="IPR035959">
    <property type="entry name" value="RutC-like_sf"/>
</dbReference>
<reference evidence="2 3" key="1">
    <citation type="journal article" date="2012" name="Stand. Genomic Sci.">
        <title>Complete genome sequence of the aerobic, heterotroph Marinithermus hydrothermalis type strain (T1(T)) from a deep-sea hydrothermal vent chimney.</title>
        <authorList>
            <person name="Copeland A."/>
            <person name="Gu W."/>
            <person name="Yasawong M."/>
            <person name="Lapidus A."/>
            <person name="Lucas S."/>
            <person name="Deshpande S."/>
            <person name="Pagani I."/>
            <person name="Tapia R."/>
            <person name="Cheng J.F."/>
            <person name="Goodwin L.A."/>
            <person name="Pitluck S."/>
            <person name="Liolios K."/>
            <person name="Ivanova N."/>
            <person name="Mavromatis K."/>
            <person name="Mikhailova N."/>
            <person name="Pati A."/>
            <person name="Chen A."/>
            <person name="Palaniappan K."/>
            <person name="Land M."/>
            <person name="Pan C."/>
            <person name="Brambilla E.M."/>
            <person name="Rohde M."/>
            <person name="Tindall B.J."/>
            <person name="Sikorski J."/>
            <person name="Goker M."/>
            <person name="Detter J.C."/>
            <person name="Bristow J."/>
            <person name="Eisen J.A."/>
            <person name="Markowitz V."/>
            <person name="Hugenholtz P."/>
            <person name="Kyrpides N.C."/>
            <person name="Klenk H.P."/>
            <person name="Woyke T."/>
        </authorList>
    </citation>
    <scope>NUCLEOTIDE SEQUENCE [LARGE SCALE GENOMIC DNA]</scope>
    <source>
        <strain evidence="3">DSM 14884 / JCM 11576 / T1</strain>
    </source>
</reference>
<name>F2NPX6_MARHT</name>
<dbReference type="STRING" id="869210.Marky_0322"/>
<dbReference type="PANTHER" id="PTHR11803:SF58">
    <property type="entry name" value="PROTEIN HMF1-RELATED"/>
    <property type="match status" value="1"/>
</dbReference>
<dbReference type="RefSeq" id="WP_013703132.1">
    <property type="nucleotide sequence ID" value="NC_015387.1"/>
</dbReference>
<dbReference type="AlphaFoldDB" id="F2NPX6"/>
<dbReference type="GO" id="GO:0019239">
    <property type="term" value="F:deaminase activity"/>
    <property type="evidence" value="ECO:0007669"/>
    <property type="project" value="TreeGrafter"/>
</dbReference>
<dbReference type="Pfam" id="PF01042">
    <property type="entry name" value="Ribonuc_L-PSP"/>
    <property type="match status" value="1"/>
</dbReference>